<evidence type="ECO:0000313" key="3">
    <source>
        <dbReference type="Proteomes" id="UP000288429"/>
    </source>
</evidence>
<evidence type="ECO:0000313" key="2">
    <source>
        <dbReference type="EMBL" id="RSL88612.1"/>
    </source>
</evidence>
<protein>
    <submittedName>
        <fullName evidence="2">Uncharacterized protein</fullName>
    </submittedName>
</protein>
<organism evidence="2 3">
    <name type="scientific">Fusarium ambrosium</name>
    <dbReference type="NCBI Taxonomy" id="131363"/>
    <lineage>
        <taxon>Eukaryota</taxon>
        <taxon>Fungi</taxon>
        <taxon>Dikarya</taxon>
        <taxon>Ascomycota</taxon>
        <taxon>Pezizomycotina</taxon>
        <taxon>Sordariomycetes</taxon>
        <taxon>Hypocreomycetidae</taxon>
        <taxon>Hypocreales</taxon>
        <taxon>Nectriaceae</taxon>
        <taxon>Fusarium</taxon>
        <taxon>Fusarium solani species complex</taxon>
    </lineage>
</organism>
<keyword evidence="3" id="KW-1185">Reference proteome</keyword>
<comment type="caution">
    <text evidence="2">The sequence shown here is derived from an EMBL/GenBank/DDBJ whole genome shotgun (WGS) entry which is preliminary data.</text>
</comment>
<dbReference type="AlphaFoldDB" id="A0A428SFN4"/>
<proteinExistence type="predicted"/>
<feature type="compositionally biased region" description="Low complexity" evidence="1">
    <location>
        <begin position="22"/>
        <end position="36"/>
    </location>
</feature>
<name>A0A428SFN4_9HYPO</name>
<sequence>MGLWSTPESMRHGTASTDRRSSTASAAKGTTAGSTSHRQHTWPADFGSSAAMSQIKRPFAALVAGREMAEDYRNTDNIASGAEDA</sequence>
<dbReference type="EMBL" id="NIZV01000471">
    <property type="protein sequence ID" value="RSL88612.1"/>
    <property type="molecule type" value="Genomic_DNA"/>
</dbReference>
<accession>A0A428SFN4</accession>
<evidence type="ECO:0000256" key="1">
    <source>
        <dbReference type="SAM" id="MobiDB-lite"/>
    </source>
</evidence>
<feature type="region of interest" description="Disordered" evidence="1">
    <location>
        <begin position="1"/>
        <end position="50"/>
    </location>
</feature>
<gene>
    <name evidence="2" type="ORF">CDV31_016031</name>
</gene>
<dbReference type="Proteomes" id="UP000288429">
    <property type="component" value="Unassembled WGS sequence"/>
</dbReference>
<reference evidence="2 3" key="1">
    <citation type="submission" date="2017-06" db="EMBL/GenBank/DDBJ databases">
        <title>Cmopartive genomic analysis of Ambrosia Fusariam Clade fungi.</title>
        <authorList>
            <person name="Stajich J.E."/>
            <person name="Carrillo J."/>
            <person name="Kijimoto T."/>
            <person name="Eskalen A."/>
            <person name="O'Donnell K."/>
            <person name="Kasson M."/>
        </authorList>
    </citation>
    <scope>NUCLEOTIDE SEQUENCE [LARGE SCALE GENOMIC DNA]</scope>
    <source>
        <strain evidence="2 3">NRRL 20438</strain>
    </source>
</reference>